<feature type="compositionally biased region" description="Basic and acidic residues" evidence="9">
    <location>
        <begin position="208"/>
        <end position="218"/>
    </location>
</feature>
<proteinExistence type="inferred from homology"/>
<keyword evidence="6" id="KW-0675">Receptor</keyword>
<evidence type="ECO:0000256" key="5">
    <source>
        <dbReference type="ARBA" id="ARBA00022682"/>
    </source>
</evidence>
<keyword evidence="5" id="KW-0938">Abscisic acid signaling pathway</keyword>
<dbReference type="GO" id="GO:0010427">
    <property type="term" value="F:abscisic acid binding"/>
    <property type="evidence" value="ECO:0007669"/>
    <property type="project" value="TreeGrafter"/>
</dbReference>
<gene>
    <name evidence="10" type="ORF">SI8410_13017344</name>
</gene>
<comment type="subcellular location">
    <subcellularLocation>
        <location evidence="2">Cytoplasm</location>
    </subcellularLocation>
    <subcellularLocation>
        <location evidence="1">Nucleus</location>
    </subcellularLocation>
</comment>
<evidence type="ECO:0000256" key="7">
    <source>
        <dbReference type="ARBA" id="ARBA00023242"/>
    </source>
</evidence>
<dbReference type="GO" id="GO:0005737">
    <property type="term" value="C:cytoplasm"/>
    <property type="evidence" value="ECO:0007669"/>
    <property type="project" value="UniProtKB-SubCell"/>
</dbReference>
<dbReference type="GO" id="GO:0005634">
    <property type="term" value="C:nucleus"/>
    <property type="evidence" value="ECO:0007669"/>
    <property type="project" value="UniProtKB-SubCell"/>
</dbReference>
<dbReference type="SUPFAM" id="SSF55961">
    <property type="entry name" value="Bet v1-like"/>
    <property type="match status" value="1"/>
</dbReference>
<keyword evidence="11" id="KW-1185">Reference proteome</keyword>
<feature type="compositionally biased region" description="Basic residues" evidence="9">
    <location>
        <begin position="231"/>
        <end position="240"/>
    </location>
</feature>
<keyword evidence="4" id="KW-0963">Cytoplasm</keyword>
<evidence type="ECO:0000313" key="10">
    <source>
        <dbReference type="EMBL" id="CAA7406666.1"/>
    </source>
</evidence>
<keyword evidence="7" id="KW-0539">Nucleus</keyword>
<feature type="region of interest" description="Disordered" evidence="9">
    <location>
        <begin position="203"/>
        <end position="240"/>
    </location>
</feature>
<evidence type="ECO:0000256" key="4">
    <source>
        <dbReference type="ARBA" id="ARBA00022490"/>
    </source>
</evidence>
<dbReference type="EMBL" id="LR746276">
    <property type="protein sequence ID" value="CAA7406666.1"/>
    <property type="molecule type" value="Genomic_DNA"/>
</dbReference>
<organism evidence="10 11">
    <name type="scientific">Spirodela intermedia</name>
    <name type="common">Intermediate duckweed</name>
    <dbReference type="NCBI Taxonomy" id="51605"/>
    <lineage>
        <taxon>Eukaryota</taxon>
        <taxon>Viridiplantae</taxon>
        <taxon>Streptophyta</taxon>
        <taxon>Embryophyta</taxon>
        <taxon>Tracheophyta</taxon>
        <taxon>Spermatophyta</taxon>
        <taxon>Magnoliopsida</taxon>
        <taxon>Liliopsida</taxon>
        <taxon>Araceae</taxon>
        <taxon>Lemnoideae</taxon>
        <taxon>Spirodela</taxon>
    </lineage>
</organism>
<dbReference type="InterPro" id="IPR023393">
    <property type="entry name" value="START-like_dom_sf"/>
</dbReference>
<evidence type="ECO:0000256" key="9">
    <source>
        <dbReference type="SAM" id="MobiDB-lite"/>
    </source>
</evidence>
<feature type="compositionally biased region" description="Gly residues" evidence="9">
    <location>
        <begin position="1"/>
        <end position="10"/>
    </location>
</feature>
<comment type="similarity">
    <text evidence="3">Belongs to the PYR/PYL/RCAR abscisic acid intracellular receptor family.</text>
</comment>
<dbReference type="InterPro" id="IPR050279">
    <property type="entry name" value="Plant_def-hormone_signal"/>
</dbReference>
<evidence type="ECO:0000256" key="6">
    <source>
        <dbReference type="ARBA" id="ARBA00023170"/>
    </source>
</evidence>
<dbReference type="Pfam" id="PF10604">
    <property type="entry name" value="Polyketide_cyc2"/>
    <property type="match status" value="1"/>
</dbReference>
<keyword evidence="8" id="KW-0650">Protein phosphatase inhibitor</keyword>
<dbReference type="GO" id="GO:0009738">
    <property type="term" value="P:abscisic acid-activated signaling pathway"/>
    <property type="evidence" value="ECO:0007669"/>
    <property type="project" value="UniProtKB-KW"/>
</dbReference>
<evidence type="ECO:0000313" key="11">
    <source>
        <dbReference type="Proteomes" id="UP000663760"/>
    </source>
</evidence>
<sequence>MESGGGGAGGEIWSPTEADKAPAGLTREEYEELRGLIEERHTYRVAAGQCSSLLSQRVRAPASAVWSVVRRFDRPQVYKHFIRSCALKDDGGGIRVGCLREVSVISGLPANTSTERLDILDEERLVAGFSIIGGEHRLRNYRSVTTVSEFKRSDREKEEAGEDEIRSIVLESYIVDIPEGNTEDDTRMFADTVVRLNLQKLASVSEARASDRASRGYDGDEEDEQVDHQGTVKKRARGID</sequence>
<dbReference type="PANTHER" id="PTHR31213:SF6">
    <property type="entry name" value="ABSCISIC ACID RECEPTOR PYR1"/>
    <property type="match status" value="1"/>
</dbReference>
<dbReference type="CDD" id="cd07821">
    <property type="entry name" value="PYR_PYL_RCAR_like"/>
    <property type="match status" value="1"/>
</dbReference>
<evidence type="ECO:0000256" key="1">
    <source>
        <dbReference type="ARBA" id="ARBA00004123"/>
    </source>
</evidence>
<feature type="region of interest" description="Disordered" evidence="9">
    <location>
        <begin position="1"/>
        <end position="24"/>
    </location>
</feature>
<evidence type="ECO:0000256" key="2">
    <source>
        <dbReference type="ARBA" id="ARBA00004496"/>
    </source>
</evidence>
<name>A0A7I8LAH9_SPIIN</name>
<dbReference type="PANTHER" id="PTHR31213">
    <property type="entry name" value="OS08G0374000 PROTEIN-RELATED"/>
    <property type="match status" value="1"/>
</dbReference>
<accession>A0A7I8LAH9</accession>
<dbReference type="InterPro" id="IPR019587">
    <property type="entry name" value="Polyketide_cyclase/dehydratase"/>
</dbReference>
<dbReference type="AlphaFoldDB" id="A0A7I8LAH9"/>
<evidence type="ECO:0000256" key="8">
    <source>
        <dbReference type="ARBA" id="ARBA00023272"/>
    </source>
</evidence>
<reference evidence="10" key="1">
    <citation type="submission" date="2020-02" db="EMBL/GenBank/DDBJ databases">
        <authorList>
            <person name="Scholz U."/>
            <person name="Mascher M."/>
            <person name="Fiebig A."/>
        </authorList>
    </citation>
    <scope>NUCLEOTIDE SEQUENCE</scope>
</reference>
<dbReference type="OrthoDB" id="4436220at2759"/>
<dbReference type="GO" id="GO:0038023">
    <property type="term" value="F:signaling receptor activity"/>
    <property type="evidence" value="ECO:0007669"/>
    <property type="project" value="TreeGrafter"/>
</dbReference>
<evidence type="ECO:0000256" key="3">
    <source>
        <dbReference type="ARBA" id="ARBA00008594"/>
    </source>
</evidence>
<dbReference type="GO" id="GO:0004864">
    <property type="term" value="F:protein phosphatase inhibitor activity"/>
    <property type="evidence" value="ECO:0007669"/>
    <property type="project" value="UniProtKB-KW"/>
</dbReference>
<protein>
    <submittedName>
        <fullName evidence="10">Uncharacterized protein</fullName>
    </submittedName>
</protein>
<dbReference type="Gene3D" id="3.30.530.20">
    <property type="match status" value="1"/>
</dbReference>
<dbReference type="Proteomes" id="UP000663760">
    <property type="component" value="Chromosome 13"/>
</dbReference>